<dbReference type="FunFam" id="3.10.20.340:FF:000003">
    <property type="entry name" value="Arginine biosynthesis bifunctional protein ArgJ"/>
    <property type="match status" value="1"/>
</dbReference>
<dbReference type="Pfam" id="PF01960">
    <property type="entry name" value="ArgJ"/>
    <property type="match status" value="1"/>
</dbReference>
<dbReference type="Gene3D" id="3.60.70.12">
    <property type="entry name" value="L-amino peptidase D-ALA esterase/amidase"/>
    <property type="match status" value="1"/>
</dbReference>
<keyword evidence="5" id="KW-0028">Amino-acid biosynthesis</keyword>
<evidence type="ECO:0000256" key="2">
    <source>
        <dbReference type="ARBA" id="ARBA00006774"/>
    </source>
</evidence>
<dbReference type="InterPro" id="IPR042195">
    <property type="entry name" value="ArgJ_beta_C"/>
</dbReference>
<accession>A0A161JVB4</accession>
<dbReference type="EMBL" id="FAXA01000191">
    <property type="protein sequence ID" value="CUV02133.1"/>
    <property type="molecule type" value="Genomic_DNA"/>
</dbReference>
<keyword evidence="8 9" id="KW-0012">Acyltransferase</keyword>
<evidence type="ECO:0000256" key="6">
    <source>
        <dbReference type="ARBA" id="ARBA00022679"/>
    </source>
</evidence>
<keyword evidence="4" id="KW-0055">Arginine biosynthesis</keyword>
<keyword evidence="6 9" id="KW-0808">Transferase</keyword>
<comment type="similarity">
    <text evidence="2">Belongs to the ArgJ family.</text>
</comment>
<dbReference type="GO" id="GO:0005737">
    <property type="term" value="C:cytoplasm"/>
    <property type="evidence" value="ECO:0007669"/>
    <property type="project" value="UniProtKB-SubCell"/>
</dbReference>
<evidence type="ECO:0000256" key="8">
    <source>
        <dbReference type="ARBA" id="ARBA00023315"/>
    </source>
</evidence>
<dbReference type="PANTHER" id="PTHR23100:SF0">
    <property type="entry name" value="ARGININE BIOSYNTHESIS BIFUNCTIONAL PROTEIN ARGJ, MITOCHONDRIAL"/>
    <property type="match status" value="1"/>
</dbReference>
<gene>
    <name evidence="9" type="ORF">MGWOODY_Clf1154</name>
</gene>
<evidence type="ECO:0000313" key="9">
    <source>
        <dbReference type="EMBL" id="CUV02133.1"/>
    </source>
</evidence>
<dbReference type="GO" id="GO:0004042">
    <property type="term" value="F:L-glutamate N-acetyltransferase activity"/>
    <property type="evidence" value="ECO:0007669"/>
    <property type="project" value="TreeGrafter"/>
</dbReference>
<dbReference type="Gene3D" id="3.10.20.340">
    <property type="entry name" value="ArgJ beta chain, C-terminal domain"/>
    <property type="match status" value="1"/>
</dbReference>
<organism evidence="9">
    <name type="scientific">hydrothermal vent metagenome</name>
    <dbReference type="NCBI Taxonomy" id="652676"/>
    <lineage>
        <taxon>unclassified sequences</taxon>
        <taxon>metagenomes</taxon>
        <taxon>ecological metagenomes</taxon>
    </lineage>
</organism>
<dbReference type="GO" id="GO:0006592">
    <property type="term" value="P:ornithine biosynthetic process"/>
    <property type="evidence" value="ECO:0007669"/>
    <property type="project" value="TreeGrafter"/>
</dbReference>
<keyword evidence="7" id="KW-0068">Autocatalytic cleavage</keyword>
<dbReference type="HAMAP" id="MF_01106">
    <property type="entry name" value="ArgJ"/>
    <property type="match status" value="1"/>
</dbReference>
<dbReference type="GO" id="GO:0004358">
    <property type="term" value="F:L-glutamate N-acetyltransferase activity, acting on acetyl-L-ornithine as donor"/>
    <property type="evidence" value="ECO:0007669"/>
    <property type="project" value="UniProtKB-EC"/>
</dbReference>
<dbReference type="NCBIfam" id="NF003802">
    <property type="entry name" value="PRK05388.1"/>
    <property type="match status" value="1"/>
</dbReference>
<protein>
    <submittedName>
        <fullName evidence="9">Glutamate N-acetyltransferase / N-acetylglutamate synthase</fullName>
        <ecNumber evidence="9">2.3.1.1</ecNumber>
        <ecNumber evidence="9">2.3.1.35</ecNumber>
    </submittedName>
</protein>
<dbReference type="EC" id="2.3.1.1" evidence="9"/>
<dbReference type="InterPro" id="IPR002813">
    <property type="entry name" value="Arg_biosynth_ArgJ"/>
</dbReference>
<keyword evidence="3" id="KW-0963">Cytoplasm</keyword>
<evidence type="ECO:0000256" key="7">
    <source>
        <dbReference type="ARBA" id="ARBA00022813"/>
    </source>
</evidence>
<dbReference type="InterPro" id="IPR016117">
    <property type="entry name" value="ArgJ-like_dom_sf"/>
</dbReference>
<comment type="subcellular location">
    <subcellularLocation>
        <location evidence="1">Cytoplasm</location>
    </subcellularLocation>
</comment>
<sequence length="406" mass="41830">MAGPINHVEGGTITTAKGFKAGGTYVGIKTFTEDKMDMGLLLSDTPCAAAGVFTKSALVSPSVTVNRETMAAGGPIRGMVVNSGIANAGVGEQGYTDAKEMAAVAAAGLGVKAEEVFVFSTGVIGVELPMTLIKQGVEQIELSDDGGNSLARAMMTTDTHTKEAAVTVNVGGKEINISGVAKGSGMIHPNMATMLCFVATDAAVEQDFLRSILPDIADSTLNMLDIDGDTSTNDSLVVLANGAAGNAVISAGSADADTFRDALMELLVQLTRQLAQDGEGATTLIVAKVEGAKNIADARLAAKTITSSLLVKSAVYGADPNWGRLIMALGRSGAEMVESKIDLYINGVCIMESGKPVPFARDAVVALMRGDEVTFGVNLNLSDGQATAWGCDLTEEYVVINSAYTT</sequence>
<dbReference type="EC" id="2.3.1.35" evidence="9"/>
<evidence type="ECO:0000256" key="5">
    <source>
        <dbReference type="ARBA" id="ARBA00022605"/>
    </source>
</evidence>
<dbReference type="NCBIfam" id="TIGR00120">
    <property type="entry name" value="ArgJ"/>
    <property type="match status" value="1"/>
</dbReference>
<dbReference type="SUPFAM" id="SSF56266">
    <property type="entry name" value="DmpA/ArgJ-like"/>
    <property type="match status" value="1"/>
</dbReference>
<name>A0A161JVB4_9ZZZZ</name>
<evidence type="ECO:0000256" key="3">
    <source>
        <dbReference type="ARBA" id="ARBA00022490"/>
    </source>
</evidence>
<reference evidence="9" key="1">
    <citation type="submission" date="2015-10" db="EMBL/GenBank/DDBJ databases">
        <authorList>
            <person name="Gilbert D.G."/>
        </authorList>
    </citation>
    <scope>NUCLEOTIDE SEQUENCE</scope>
</reference>
<dbReference type="PANTHER" id="PTHR23100">
    <property type="entry name" value="ARGININE BIOSYNTHESIS BIFUNCTIONAL PROTEIN ARGJ"/>
    <property type="match status" value="1"/>
</dbReference>
<dbReference type="FunFam" id="3.60.70.12:FF:000001">
    <property type="entry name" value="Arginine biosynthesis bifunctional protein ArgJ, chloroplastic"/>
    <property type="match status" value="1"/>
</dbReference>
<dbReference type="CDD" id="cd02152">
    <property type="entry name" value="OAT"/>
    <property type="match status" value="1"/>
</dbReference>
<dbReference type="GO" id="GO:0006526">
    <property type="term" value="P:L-arginine biosynthetic process"/>
    <property type="evidence" value="ECO:0007669"/>
    <property type="project" value="UniProtKB-KW"/>
</dbReference>
<evidence type="ECO:0000256" key="1">
    <source>
        <dbReference type="ARBA" id="ARBA00004496"/>
    </source>
</evidence>
<proteinExistence type="inferred from homology"/>
<dbReference type="AlphaFoldDB" id="A0A161JVB4"/>
<evidence type="ECO:0000256" key="4">
    <source>
        <dbReference type="ARBA" id="ARBA00022571"/>
    </source>
</evidence>